<evidence type="ECO:0008006" key="5">
    <source>
        <dbReference type="Google" id="ProtNLM"/>
    </source>
</evidence>
<dbReference type="OrthoDB" id="1696305at2759"/>
<dbReference type="CDD" id="cd01855">
    <property type="entry name" value="YqeH"/>
    <property type="match status" value="1"/>
</dbReference>
<dbReference type="SUPFAM" id="SSF52540">
    <property type="entry name" value="P-loop containing nucleoside triphosphate hydrolases"/>
    <property type="match status" value="1"/>
</dbReference>
<feature type="domain" description="NOA1/YqeH-like C-terminal" evidence="2">
    <location>
        <begin position="601"/>
        <end position="703"/>
    </location>
</feature>
<organism evidence="3 4">
    <name type="scientific">Ceutorhynchus assimilis</name>
    <name type="common">cabbage seed weevil</name>
    <dbReference type="NCBI Taxonomy" id="467358"/>
    <lineage>
        <taxon>Eukaryota</taxon>
        <taxon>Metazoa</taxon>
        <taxon>Ecdysozoa</taxon>
        <taxon>Arthropoda</taxon>
        <taxon>Hexapoda</taxon>
        <taxon>Insecta</taxon>
        <taxon>Pterygota</taxon>
        <taxon>Neoptera</taxon>
        <taxon>Endopterygota</taxon>
        <taxon>Coleoptera</taxon>
        <taxon>Polyphaga</taxon>
        <taxon>Cucujiformia</taxon>
        <taxon>Curculionidae</taxon>
        <taxon>Ceutorhynchinae</taxon>
        <taxon>Ceutorhynchus</taxon>
    </lineage>
</organism>
<dbReference type="Pfam" id="PF01926">
    <property type="entry name" value="MMR_HSR1"/>
    <property type="match status" value="1"/>
</dbReference>
<proteinExistence type="predicted"/>
<dbReference type="PANTHER" id="PTHR46406:SF1">
    <property type="entry name" value="NITRIC OXIDE-ASSOCIATED PROTEIN 1"/>
    <property type="match status" value="1"/>
</dbReference>
<reference evidence="3" key="1">
    <citation type="submission" date="2022-01" db="EMBL/GenBank/DDBJ databases">
        <authorList>
            <person name="King R."/>
        </authorList>
    </citation>
    <scope>NUCLEOTIDE SEQUENCE</scope>
</reference>
<evidence type="ECO:0000259" key="1">
    <source>
        <dbReference type="Pfam" id="PF01926"/>
    </source>
</evidence>
<dbReference type="InterPro" id="IPR027417">
    <property type="entry name" value="P-loop_NTPase"/>
</dbReference>
<feature type="domain" description="G" evidence="1">
    <location>
        <begin position="394"/>
        <end position="446"/>
    </location>
</feature>
<name>A0A9N9ML44_9CUCU</name>
<dbReference type="PANTHER" id="PTHR46406">
    <property type="entry name" value="NITRIC OXIDE-ASSOCIATED PROTEIN 1"/>
    <property type="match status" value="1"/>
</dbReference>
<evidence type="ECO:0000313" key="4">
    <source>
        <dbReference type="Proteomes" id="UP001152799"/>
    </source>
</evidence>
<dbReference type="InterPro" id="IPR048422">
    <property type="entry name" value="NOA1/YqeH-like_C"/>
</dbReference>
<keyword evidence="4" id="KW-1185">Reference proteome</keyword>
<dbReference type="GO" id="GO:0005525">
    <property type="term" value="F:GTP binding"/>
    <property type="evidence" value="ECO:0007669"/>
    <property type="project" value="InterPro"/>
</dbReference>
<dbReference type="EMBL" id="OU892279">
    <property type="protein sequence ID" value="CAG9765905.1"/>
    <property type="molecule type" value="Genomic_DNA"/>
</dbReference>
<gene>
    <name evidence="3" type="ORF">CEUTPL_LOCUS6504</name>
</gene>
<dbReference type="AlphaFoldDB" id="A0A9N9ML44"/>
<dbReference type="Pfam" id="PF21516">
    <property type="entry name" value="YqeH-like_C"/>
    <property type="match status" value="1"/>
</dbReference>
<dbReference type="Gene3D" id="3.40.50.300">
    <property type="entry name" value="P-loop containing nucleotide triphosphate hydrolases"/>
    <property type="match status" value="1"/>
</dbReference>
<dbReference type="InterPro" id="IPR052807">
    <property type="entry name" value="Mito_transl_resp_regulator"/>
</dbReference>
<protein>
    <recommendedName>
        <fullName evidence="5">Nitric oxide-associated protein 1</fullName>
    </recommendedName>
</protein>
<dbReference type="InterPro" id="IPR006073">
    <property type="entry name" value="GTP-bd"/>
</dbReference>
<evidence type="ECO:0000313" key="3">
    <source>
        <dbReference type="EMBL" id="CAG9765905.1"/>
    </source>
</evidence>
<evidence type="ECO:0000259" key="2">
    <source>
        <dbReference type="Pfam" id="PF21516"/>
    </source>
</evidence>
<sequence length="727" mass="82622">MFLLKRISKVPIKESYCCFRTRIFSKRISKLAAESKSCEEKSNLLIKKYEPKLLYNSFIESRRMNFGFKKNAAALSNRSRFEERMRIALQTVQPLPISLKYSLDDNNCEQTEEQTLPGKLIMDKENIVDTEEAEPSTNFPPSFPLNFDTKVDDINFVKLNKPEPITIKDELEAKKKFLDKNNENWMTHYENYEQDLIYDESDNSEVNYGTPDPKCPMSKKPCGGCGAHLHCQDTAIPGYIPSEIFKNCFNPGGANLESILCQRCHFLKEYNVALQVRVSPDDYPKILQNISFNSAFTVLIVDLTDFPCSIWPGIADILGPKAPLVVVGNKVDLLPKDDRYYLKRVKDVLLDNLKMNGFGSANIKHIELISAKTGFGVENLISALQKVWRYKGDVYLIGSTNVGKSSLYNILLQSDFCKIQAADLIQRATTSPWPGTTLNLLKFPVARLSGHRMYVRQKRLEELRKIEDKQVKLNEKALHEHNVPKYATLMGHIERSIEPKTTDDVLMDNFTTVGNSNLSGKTKMGINENLAEFAFGKWCYDTPGVVHPDQILHLLTTEELVKTLPKEIIRPESYCIKPGTSLFIAGLARLDFVKGPNPIRLTVFKANPLPITICKTEEADSVYDELLGTKLFMVPIFNEARAQKWPGLEVSKLFTVFGKSIKESSYDIVLSNAGWVAINCGLAHYEFKAWTPEKRGVYLRDSLLPKAVCLRGRRIRDSVAYRKSRFI</sequence>
<dbReference type="Proteomes" id="UP001152799">
    <property type="component" value="Chromosome 3"/>
</dbReference>
<accession>A0A9N9ML44</accession>